<evidence type="ECO:0000313" key="1">
    <source>
        <dbReference type="EMBL" id="GBP74951.1"/>
    </source>
</evidence>
<organism evidence="1 2">
    <name type="scientific">Eumeta variegata</name>
    <name type="common">Bagworm moth</name>
    <name type="synonym">Eumeta japonica</name>
    <dbReference type="NCBI Taxonomy" id="151549"/>
    <lineage>
        <taxon>Eukaryota</taxon>
        <taxon>Metazoa</taxon>
        <taxon>Ecdysozoa</taxon>
        <taxon>Arthropoda</taxon>
        <taxon>Hexapoda</taxon>
        <taxon>Insecta</taxon>
        <taxon>Pterygota</taxon>
        <taxon>Neoptera</taxon>
        <taxon>Endopterygota</taxon>
        <taxon>Lepidoptera</taxon>
        <taxon>Glossata</taxon>
        <taxon>Ditrysia</taxon>
        <taxon>Tineoidea</taxon>
        <taxon>Psychidae</taxon>
        <taxon>Oiketicinae</taxon>
        <taxon>Eumeta</taxon>
    </lineage>
</organism>
<name>A0A4C1YEY2_EUMVA</name>
<reference evidence="1 2" key="1">
    <citation type="journal article" date="2019" name="Commun. Biol.">
        <title>The bagworm genome reveals a unique fibroin gene that provides high tensile strength.</title>
        <authorList>
            <person name="Kono N."/>
            <person name="Nakamura H."/>
            <person name="Ohtoshi R."/>
            <person name="Tomita M."/>
            <person name="Numata K."/>
            <person name="Arakawa K."/>
        </authorList>
    </citation>
    <scope>NUCLEOTIDE SEQUENCE [LARGE SCALE GENOMIC DNA]</scope>
</reference>
<keyword evidence="2" id="KW-1185">Reference proteome</keyword>
<accession>A0A4C1YEY2</accession>
<dbReference type="AlphaFoldDB" id="A0A4C1YEY2"/>
<gene>
    <name evidence="1" type="ORF">EVAR_60878_1</name>
</gene>
<protein>
    <submittedName>
        <fullName evidence="1">Uncharacterized protein</fullName>
    </submittedName>
</protein>
<dbReference type="EMBL" id="BGZK01001230">
    <property type="protein sequence ID" value="GBP74951.1"/>
    <property type="molecule type" value="Genomic_DNA"/>
</dbReference>
<proteinExistence type="predicted"/>
<dbReference type="Proteomes" id="UP000299102">
    <property type="component" value="Unassembled WGS sequence"/>
</dbReference>
<evidence type="ECO:0000313" key="2">
    <source>
        <dbReference type="Proteomes" id="UP000299102"/>
    </source>
</evidence>
<comment type="caution">
    <text evidence="1">The sequence shown here is derived from an EMBL/GenBank/DDBJ whole genome shotgun (WGS) entry which is preliminary data.</text>
</comment>
<sequence length="168" mass="18802">MQNSDAPGSDFDVSQEGVKTINKAVHNSKRAIETVFRGGTLDFEQIKRIVGVEKRQTISVPNNRHRPCTVERRLSERCLTERPLIRTVVWAGLHPPSRACPARASALQFSRTCRDSFACYCTRSSIIRKYRFSEHPSPPISSDNRRSTVRGLWNEGGGVGISSVFVIS</sequence>